<organism evidence="2 3">
    <name type="scientific">Phakopsora pachyrhizi</name>
    <name type="common">Asian soybean rust disease fungus</name>
    <dbReference type="NCBI Taxonomy" id="170000"/>
    <lineage>
        <taxon>Eukaryota</taxon>
        <taxon>Fungi</taxon>
        <taxon>Dikarya</taxon>
        <taxon>Basidiomycota</taxon>
        <taxon>Pucciniomycotina</taxon>
        <taxon>Pucciniomycetes</taxon>
        <taxon>Pucciniales</taxon>
        <taxon>Phakopsoraceae</taxon>
        <taxon>Phakopsora</taxon>
    </lineage>
</organism>
<dbReference type="AlphaFoldDB" id="A0AAV0ADS4"/>
<protein>
    <submittedName>
        <fullName evidence="2">Uncharacterized protein</fullName>
    </submittedName>
</protein>
<proteinExistence type="predicted"/>
<feature type="region of interest" description="Disordered" evidence="1">
    <location>
        <begin position="1"/>
        <end position="25"/>
    </location>
</feature>
<evidence type="ECO:0000313" key="3">
    <source>
        <dbReference type="Proteomes" id="UP001153365"/>
    </source>
</evidence>
<evidence type="ECO:0000256" key="1">
    <source>
        <dbReference type="SAM" id="MobiDB-lite"/>
    </source>
</evidence>
<keyword evidence="3" id="KW-1185">Reference proteome</keyword>
<reference evidence="2" key="1">
    <citation type="submission" date="2022-06" db="EMBL/GenBank/DDBJ databases">
        <authorList>
            <consortium name="SYNGENTA / RWTH Aachen University"/>
        </authorList>
    </citation>
    <scope>NUCLEOTIDE SEQUENCE</scope>
</reference>
<dbReference type="EMBL" id="CALTRL010000068">
    <property type="protein sequence ID" value="CAH7666175.1"/>
    <property type="molecule type" value="Genomic_DNA"/>
</dbReference>
<sequence length="271" mass="31272">MKPRPKLRLQRLDSSTDENKKMNAPGLEKSIKLQFKRPRFHFKSFSPLKFEDIEVVLVIKAESQLERDYVKKAHSNNLTSQSTAQPFDLFNQDNQKDCRRAKLEMDWFEFEFNESCLVGPTTQEEINLVTRLPKKTKQLADWVEVLTEAERSYNGTDKTGELATVVHRGFLEEGQNEELAMVIRTINGADEVLDYPGGVWRIDVGTVRGLDKRTEEQRIQDKEDGGLQEEKKETGQRSKTEKQRIEDIGVKEAPIKARSFISLNNKSIIKE</sequence>
<comment type="caution">
    <text evidence="2">The sequence shown here is derived from an EMBL/GenBank/DDBJ whole genome shotgun (WGS) entry which is preliminary data.</text>
</comment>
<gene>
    <name evidence="2" type="ORF">PPACK8108_LOCUS510</name>
</gene>
<feature type="region of interest" description="Disordered" evidence="1">
    <location>
        <begin position="212"/>
        <end position="245"/>
    </location>
</feature>
<accession>A0AAV0ADS4</accession>
<name>A0AAV0ADS4_PHAPC</name>
<evidence type="ECO:0000313" key="2">
    <source>
        <dbReference type="EMBL" id="CAH7666175.1"/>
    </source>
</evidence>
<dbReference type="Proteomes" id="UP001153365">
    <property type="component" value="Unassembled WGS sequence"/>
</dbReference>